<evidence type="ECO:0000256" key="1">
    <source>
        <dbReference type="ARBA" id="ARBA00008140"/>
    </source>
</evidence>
<accession>A0A251V996</accession>
<sequence length="223" mass="24784">MLCRGRTSTSTCRISGSVPVYLNVYDLSSMNGCAYWLGLGVYHSGVQVHGVEFAFGFHKQSTTGIFEGEPKQCEGFTFREQILIGWTEMSLKEIRTFMEELARDYKGNSYNLITRNCNHFCIDACIRLTGNPIPSWINRLAKIGLLCNWLIPASISSCKVGIEDHNACRKEEAEEKMTRSNRSNSSSGSPSSSSESSPVVLTRSFGTRNFVPTFSPFLLDSSS</sequence>
<evidence type="ECO:0000256" key="4">
    <source>
        <dbReference type="SAM" id="MobiDB-lite"/>
    </source>
</evidence>
<keyword evidence="8" id="KW-1185">Reference proteome</keyword>
<dbReference type="EMBL" id="MNCJ02000317">
    <property type="protein sequence ID" value="KAF5817050.1"/>
    <property type="molecule type" value="Genomic_DNA"/>
</dbReference>
<evidence type="ECO:0000313" key="7">
    <source>
        <dbReference type="EMBL" id="OTG31849.1"/>
    </source>
</evidence>
<reference evidence="7" key="2">
    <citation type="submission" date="2017-02" db="EMBL/GenBank/DDBJ databases">
        <title>Sunflower complete genome.</title>
        <authorList>
            <person name="Langlade N."/>
            <person name="Munos S."/>
        </authorList>
    </citation>
    <scope>NUCLEOTIDE SEQUENCE [LARGE SCALE GENOMIC DNA]</scope>
    <source>
        <tissue evidence="7">Leaves</tissue>
    </source>
</reference>
<evidence type="ECO:0000256" key="3">
    <source>
        <dbReference type="ARBA" id="ARBA00022801"/>
    </source>
</evidence>
<dbReference type="GO" id="GO:0101005">
    <property type="term" value="F:deubiquitinase activity"/>
    <property type="evidence" value="ECO:0000318"/>
    <property type="project" value="GO_Central"/>
</dbReference>
<dbReference type="PANTHER" id="PTHR12378">
    <property type="entry name" value="DESUMOYLATING ISOPEPTIDASE"/>
    <property type="match status" value="1"/>
</dbReference>
<dbReference type="PANTHER" id="PTHR12378:SF70">
    <property type="entry name" value="PUTATIVE PEPTIDASE DOMAIN-CONTAINING PROTEIN-RELATED"/>
    <property type="match status" value="1"/>
</dbReference>
<dbReference type="Gramene" id="mRNA:HanXRQr2_Chr02g0048551">
    <property type="protein sequence ID" value="mRNA:HanXRQr2_Chr02g0048551"/>
    <property type="gene ID" value="HanXRQr2_Chr02g0048551"/>
</dbReference>
<evidence type="ECO:0000313" key="6">
    <source>
        <dbReference type="EMBL" id="KAF5817050.1"/>
    </source>
</evidence>
<keyword evidence="2" id="KW-0645">Protease</keyword>
<comment type="similarity">
    <text evidence="1">Belongs to the DeSI family.</text>
</comment>
<dbReference type="PROSITE" id="PS51858">
    <property type="entry name" value="PPPDE"/>
    <property type="match status" value="1"/>
</dbReference>
<protein>
    <submittedName>
        <fullName evidence="6 7">PPPDE putative peptidase domain-containing protein</fullName>
    </submittedName>
</protein>
<dbReference type="OrthoDB" id="412286at2759"/>
<evidence type="ECO:0000313" key="8">
    <source>
        <dbReference type="Proteomes" id="UP000215914"/>
    </source>
</evidence>
<reference evidence="6 8" key="1">
    <citation type="journal article" date="2017" name="Nature">
        <title>The sunflower genome provides insights into oil metabolism, flowering and Asterid evolution.</title>
        <authorList>
            <person name="Badouin H."/>
            <person name="Gouzy J."/>
            <person name="Grassa C.J."/>
            <person name="Murat F."/>
            <person name="Staton S.E."/>
            <person name="Cottret L."/>
            <person name="Lelandais-Briere C."/>
            <person name="Owens G.L."/>
            <person name="Carrere S."/>
            <person name="Mayjonade B."/>
            <person name="Legrand L."/>
            <person name="Gill N."/>
            <person name="Kane N.C."/>
            <person name="Bowers J.E."/>
            <person name="Hubner S."/>
            <person name="Bellec A."/>
            <person name="Berard A."/>
            <person name="Berges H."/>
            <person name="Blanchet N."/>
            <person name="Boniface M.C."/>
            <person name="Brunel D."/>
            <person name="Catrice O."/>
            <person name="Chaidir N."/>
            <person name="Claudel C."/>
            <person name="Donnadieu C."/>
            <person name="Faraut T."/>
            <person name="Fievet G."/>
            <person name="Helmstetter N."/>
            <person name="King M."/>
            <person name="Knapp S.J."/>
            <person name="Lai Z."/>
            <person name="Le Paslier M.C."/>
            <person name="Lippi Y."/>
            <person name="Lorenzon L."/>
            <person name="Mandel J.R."/>
            <person name="Marage G."/>
            <person name="Marchand G."/>
            <person name="Marquand E."/>
            <person name="Bret-Mestries E."/>
            <person name="Morien E."/>
            <person name="Nambeesan S."/>
            <person name="Nguyen T."/>
            <person name="Pegot-Espagnet P."/>
            <person name="Pouilly N."/>
            <person name="Raftis F."/>
            <person name="Sallet E."/>
            <person name="Schiex T."/>
            <person name="Thomas J."/>
            <person name="Vandecasteele C."/>
            <person name="Vares D."/>
            <person name="Vear F."/>
            <person name="Vautrin S."/>
            <person name="Crespi M."/>
            <person name="Mangin B."/>
            <person name="Burke J.M."/>
            <person name="Salse J."/>
            <person name="Munos S."/>
            <person name="Vincourt P."/>
            <person name="Rieseberg L.H."/>
            <person name="Langlade N.B."/>
        </authorList>
    </citation>
    <scope>NUCLEOTIDE SEQUENCE [LARGE SCALE GENOMIC DNA]</scope>
    <source>
        <strain evidence="8">cv. SF193</strain>
        <tissue evidence="6">Leaves</tissue>
    </source>
</reference>
<keyword evidence="3" id="KW-0378">Hydrolase</keyword>
<dbReference type="InterPro" id="IPR008580">
    <property type="entry name" value="PPPDE_dom"/>
</dbReference>
<reference evidence="6" key="3">
    <citation type="submission" date="2020-06" db="EMBL/GenBank/DDBJ databases">
        <title>Helianthus annuus Genome sequencing and assembly Release 2.</title>
        <authorList>
            <person name="Gouzy J."/>
            <person name="Langlade N."/>
            <person name="Munos S."/>
        </authorList>
    </citation>
    <scope>NUCLEOTIDE SEQUENCE</scope>
    <source>
        <tissue evidence="6">Leaves</tissue>
    </source>
</reference>
<proteinExistence type="inferred from homology"/>
<dbReference type="EMBL" id="CM007892">
    <property type="protein sequence ID" value="OTG31849.1"/>
    <property type="molecule type" value="Genomic_DNA"/>
</dbReference>
<gene>
    <name evidence="7" type="ORF">HannXRQ_Chr03g0080241</name>
    <name evidence="6" type="ORF">HanXRQr2_Chr02g0048551</name>
</gene>
<dbReference type="AlphaFoldDB" id="A0A251V996"/>
<dbReference type="OMA" id="CIDACIR"/>
<organism evidence="7 8">
    <name type="scientific">Helianthus annuus</name>
    <name type="common">Common sunflower</name>
    <dbReference type="NCBI Taxonomy" id="4232"/>
    <lineage>
        <taxon>Eukaryota</taxon>
        <taxon>Viridiplantae</taxon>
        <taxon>Streptophyta</taxon>
        <taxon>Embryophyta</taxon>
        <taxon>Tracheophyta</taxon>
        <taxon>Spermatophyta</taxon>
        <taxon>Magnoliopsida</taxon>
        <taxon>eudicotyledons</taxon>
        <taxon>Gunneridae</taxon>
        <taxon>Pentapetalae</taxon>
        <taxon>asterids</taxon>
        <taxon>campanulids</taxon>
        <taxon>Asterales</taxon>
        <taxon>Asteraceae</taxon>
        <taxon>Asteroideae</taxon>
        <taxon>Heliantheae alliance</taxon>
        <taxon>Heliantheae</taxon>
        <taxon>Helianthus</taxon>
    </lineage>
</organism>
<dbReference type="GO" id="GO:0006508">
    <property type="term" value="P:proteolysis"/>
    <property type="evidence" value="ECO:0007669"/>
    <property type="project" value="UniProtKB-KW"/>
</dbReference>
<dbReference type="SMART" id="SM01179">
    <property type="entry name" value="DUF862"/>
    <property type="match status" value="1"/>
</dbReference>
<name>A0A251V996_HELAN</name>
<dbReference type="Pfam" id="PF05903">
    <property type="entry name" value="Peptidase_C97"/>
    <property type="match status" value="1"/>
</dbReference>
<dbReference type="Proteomes" id="UP000215914">
    <property type="component" value="Chromosome 3"/>
</dbReference>
<dbReference type="InParanoid" id="A0A251V996"/>
<dbReference type="InterPro" id="IPR042266">
    <property type="entry name" value="PPPDE_sf"/>
</dbReference>
<dbReference type="Gene3D" id="3.90.1720.30">
    <property type="entry name" value="PPPDE domains"/>
    <property type="match status" value="1"/>
</dbReference>
<evidence type="ECO:0000256" key="2">
    <source>
        <dbReference type="ARBA" id="ARBA00022670"/>
    </source>
</evidence>
<feature type="compositionally biased region" description="Low complexity" evidence="4">
    <location>
        <begin position="180"/>
        <end position="198"/>
    </location>
</feature>
<feature type="region of interest" description="Disordered" evidence="4">
    <location>
        <begin position="173"/>
        <end position="200"/>
    </location>
</feature>
<evidence type="ECO:0000259" key="5">
    <source>
        <dbReference type="PROSITE" id="PS51858"/>
    </source>
</evidence>
<feature type="domain" description="PPPDE" evidence="5">
    <location>
        <begin position="18"/>
        <end position="159"/>
    </location>
</feature>